<sequence>MVSTRGGEVELPHYCRNRGSRKHWIHQPNLFLCVLSKTSPTSYFIPWRCTEVSVSLPRLSFPHRIRRRKGL</sequence>
<dbReference type="Proteomes" id="UP001595075">
    <property type="component" value="Unassembled WGS sequence"/>
</dbReference>
<reference evidence="1 2" key="1">
    <citation type="journal article" date="2024" name="Commun. Biol.">
        <title>Comparative genomic analysis of thermophilic fungi reveals convergent evolutionary adaptations and gene losses.</title>
        <authorList>
            <person name="Steindorff A.S."/>
            <person name="Aguilar-Pontes M.V."/>
            <person name="Robinson A.J."/>
            <person name="Andreopoulos B."/>
            <person name="LaButti K."/>
            <person name="Kuo A."/>
            <person name="Mondo S."/>
            <person name="Riley R."/>
            <person name="Otillar R."/>
            <person name="Haridas S."/>
            <person name="Lipzen A."/>
            <person name="Grimwood J."/>
            <person name="Schmutz J."/>
            <person name="Clum A."/>
            <person name="Reid I.D."/>
            <person name="Moisan M.C."/>
            <person name="Butler G."/>
            <person name="Nguyen T.T.M."/>
            <person name="Dewar K."/>
            <person name="Conant G."/>
            <person name="Drula E."/>
            <person name="Henrissat B."/>
            <person name="Hansel C."/>
            <person name="Singer S."/>
            <person name="Hutchinson M.I."/>
            <person name="de Vries R.P."/>
            <person name="Natvig D.O."/>
            <person name="Powell A.J."/>
            <person name="Tsang A."/>
            <person name="Grigoriev I.V."/>
        </authorList>
    </citation>
    <scope>NUCLEOTIDE SEQUENCE [LARGE SCALE GENOMIC DNA]</scope>
    <source>
        <strain evidence="1 2">CBS 494.80</strain>
    </source>
</reference>
<keyword evidence="2" id="KW-1185">Reference proteome</keyword>
<proteinExistence type="predicted"/>
<evidence type="ECO:0000313" key="2">
    <source>
        <dbReference type="Proteomes" id="UP001595075"/>
    </source>
</evidence>
<accession>A0ABR4BT51</accession>
<protein>
    <submittedName>
        <fullName evidence="1">Uncharacterized protein</fullName>
    </submittedName>
</protein>
<dbReference type="EMBL" id="JAZHXI010000020">
    <property type="protein sequence ID" value="KAL2060815.1"/>
    <property type="molecule type" value="Genomic_DNA"/>
</dbReference>
<evidence type="ECO:0000313" key="1">
    <source>
        <dbReference type="EMBL" id="KAL2060815.1"/>
    </source>
</evidence>
<organism evidence="1 2">
    <name type="scientific">Oculimacula yallundae</name>
    <dbReference type="NCBI Taxonomy" id="86028"/>
    <lineage>
        <taxon>Eukaryota</taxon>
        <taxon>Fungi</taxon>
        <taxon>Dikarya</taxon>
        <taxon>Ascomycota</taxon>
        <taxon>Pezizomycotina</taxon>
        <taxon>Leotiomycetes</taxon>
        <taxon>Helotiales</taxon>
        <taxon>Ploettnerulaceae</taxon>
        <taxon>Oculimacula</taxon>
    </lineage>
</organism>
<gene>
    <name evidence="1" type="ORF">VTL71DRAFT_8867</name>
</gene>
<comment type="caution">
    <text evidence="1">The sequence shown here is derived from an EMBL/GenBank/DDBJ whole genome shotgun (WGS) entry which is preliminary data.</text>
</comment>
<name>A0ABR4BT51_9HELO</name>